<accession>A0A0J1BIV5</accession>
<comment type="caution">
    <text evidence="1">The sequence shown here is derived from an EMBL/GenBank/DDBJ whole genome shotgun (WGS) entry which is preliminary data.</text>
</comment>
<dbReference type="Proteomes" id="UP000036367">
    <property type="component" value="Unassembled WGS sequence"/>
</dbReference>
<dbReference type="STRING" id="595434.RISK_001682"/>
<evidence type="ECO:0000313" key="1">
    <source>
        <dbReference type="EMBL" id="KLU06471.1"/>
    </source>
</evidence>
<protein>
    <submittedName>
        <fullName evidence="1">Uncharacterized protein</fullName>
    </submittedName>
</protein>
<keyword evidence="2" id="KW-1185">Reference proteome</keyword>
<proteinExistence type="predicted"/>
<sequence>MVLDPEVSGSAVTDATSIFGRCWPSSVDVAEGVPPVSLVTGATQGDANRQGLRDGQ</sequence>
<dbReference type="AlphaFoldDB" id="A0A0J1BIV5"/>
<organism evidence="1 2">
    <name type="scientific">Rhodopirellula islandica</name>
    <dbReference type="NCBI Taxonomy" id="595434"/>
    <lineage>
        <taxon>Bacteria</taxon>
        <taxon>Pseudomonadati</taxon>
        <taxon>Planctomycetota</taxon>
        <taxon>Planctomycetia</taxon>
        <taxon>Pirellulales</taxon>
        <taxon>Pirellulaceae</taxon>
        <taxon>Rhodopirellula</taxon>
    </lineage>
</organism>
<gene>
    <name evidence="1" type="ORF">RISK_001682</name>
</gene>
<evidence type="ECO:0000313" key="2">
    <source>
        <dbReference type="Proteomes" id="UP000036367"/>
    </source>
</evidence>
<dbReference type="EMBL" id="LECT01000015">
    <property type="protein sequence ID" value="KLU06471.1"/>
    <property type="molecule type" value="Genomic_DNA"/>
</dbReference>
<reference evidence="1" key="1">
    <citation type="submission" date="2015-05" db="EMBL/GenBank/DDBJ databases">
        <title>Permanent draft genome of Rhodopirellula islandicus K833.</title>
        <authorList>
            <person name="Kizina J."/>
            <person name="Richter M."/>
            <person name="Glockner F.O."/>
            <person name="Harder J."/>
        </authorList>
    </citation>
    <scope>NUCLEOTIDE SEQUENCE [LARGE SCALE GENOMIC DNA]</scope>
    <source>
        <strain evidence="1">K833</strain>
    </source>
</reference>
<name>A0A0J1BIV5_RHOIS</name>